<sequence length="68" mass="7958">MIGNPLIPFVADFCSFFSAAFVFSCHILFLFSINNMDLRLNFLTFEVSMEINASDTHEWGYRKRIDEQ</sequence>
<organism evidence="2 3">
    <name type="scientific">Phaseolus coccineus</name>
    <name type="common">Scarlet runner bean</name>
    <name type="synonym">Phaseolus multiflorus</name>
    <dbReference type="NCBI Taxonomy" id="3886"/>
    <lineage>
        <taxon>Eukaryota</taxon>
        <taxon>Viridiplantae</taxon>
        <taxon>Streptophyta</taxon>
        <taxon>Embryophyta</taxon>
        <taxon>Tracheophyta</taxon>
        <taxon>Spermatophyta</taxon>
        <taxon>Magnoliopsida</taxon>
        <taxon>eudicotyledons</taxon>
        <taxon>Gunneridae</taxon>
        <taxon>Pentapetalae</taxon>
        <taxon>rosids</taxon>
        <taxon>fabids</taxon>
        <taxon>Fabales</taxon>
        <taxon>Fabaceae</taxon>
        <taxon>Papilionoideae</taxon>
        <taxon>50 kb inversion clade</taxon>
        <taxon>NPAAA clade</taxon>
        <taxon>indigoferoid/millettioid clade</taxon>
        <taxon>Phaseoleae</taxon>
        <taxon>Phaseolus</taxon>
    </lineage>
</organism>
<gene>
    <name evidence="2" type="ORF">VNO80_10651</name>
</gene>
<keyword evidence="1" id="KW-0812">Transmembrane</keyword>
<dbReference type="Proteomes" id="UP001374584">
    <property type="component" value="Unassembled WGS sequence"/>
</dbReference>
<feature type="transmembrane region" description="Helical" evidence="1">
    <location>
        <begin position="6"/>
        <end position="31"/>
    </location>
</feature>
<accession>A0AAN9NDS9</accession>
<keyword evidence="1" id="KW-1133">Transmembrane helix</keyword>
<reference evidence="2 3" key="1">
    <citation type="submission" date="2024-01" db="EMBL/GenBank/DDBJ databases">
        <title>The genomes of 5 underutilized Papilionoideae crops provide insights into root nodulation and disease resistanc.</title>
        <authorList>
            <person name="Jiang F."/>
        </authorList>
    </citation>
    <scope>NUCLEOTIDE SEQUENCE [LARGE SCALE GENOMIC DNA]</scope>
    <source>
        <strain evidence="2">JINMINGXINNONG_FW02</strain>
        <tissue evidence="2">Leaves</tissue>
    </source>
</reference>
<protein>
    <submittedName>
        <fullName evidence="2">Uncharacterized protein</fullName>
    </submittedName>
</protein>
<name>A0AAN9NDS9_PHACN</name>
<keyword evidence="3" id="KW-1185">Reference proteome</keyword>
<proteinExistence type="predicted"/>
<dbReference type="EMBL" id="JAYMYR010000004">
    <property type="protein sequence ID" value="KAK7368623.1"/>
    <property type="molecule type" value="Genomic_DNA"/>
</dbReference>
<keyword evidence="1" id="KW-0472">Membrane</keyword>
<dbReference type="AlphaFoldDB" id="A0AAN9NDS9"/>
<evidence type="ECO:0000313" key="2">
    <source>
        <dbReference type="EMBL" id="KAK7368623.1"/>
    </source>
</evidence>
<evidence type="ECO:0000256" key="1">
    <source>
        <dbReference type="SAM" id="Phobius"/>
    </source>
</evidence>
<comment type="caution">
    <text evidence="2">The sequence shown here is derived from an EMBL/GenBank/DDBJ whole genome shotgun (WGS) entry which is preliminary data.</text>
</comment>
<evidence type="ECO:0000313" key="3">
    <source>
        <dbReference type="Proteomes" id="UP001374584"/>
    </source>
</evidence>